<feature type="non-terminal residue" evidence="2">
    <location>
        <position position="155"/>
    </location>
</feature>
<accession>A0ABU2P2Z0</accession>
<dbReference type="PANTHER" id="PTHR42803:SF1">
    <property type="entry name" value="BROAD-SPECIFICITY LINEAR ACYL-COA DEHYDROGENASE FADE5"/>
    <property type="match status" value="1"/>
</dbReference>
<feature type="non-terminal residue" evidence="2">
    <location>
        <position position="1"/>
    </location>
</feature>
<comment type="caution">
    <text evidence="2">The sequence shown here is derived from an EMBL/GenBank/DDBJ whole genome shotgun (WGS) entry which is preliminary data.</text>
</comment>
<dbReference type="Gene3D" id="2.40.110.20">
    <property type="match status" value="1"/>
</dbReference>
<evidence type="ECO:0000259" key="1">
    <source>
        <dbReference type="Pfam" id="PF02770"/>
    </source>
</evidence>
<evidence type="ECO:0000313" key="2">
    <source>
        <dbReference type="EMBL" id="MDT0382808.1"/>
    </source>
</evidence>
<dbReference type="InterPro" id="IPR052166">
    <property type="entry name" value="Diverse_Acyl-CoA_DH"/>
</dbReference>
<gene>
    <name evidence="2" type="ORF">RM572_29090</name>
</gene>
<keyword evidence="3" id="KW-1185">Reference proteome</keyword>
<sequence>IWGYAELLLGSNPAVWMYSSGPAFAGILFEEGTEEQKKVAEIAVEKQWGSTMVLTEPDAGSDVGAGRTKAVQQEDGSWHIEGVKRFITSGEHDMSENILHYVLARPEGAGPGTKGLSLFLVPKYHFDWTTGELGERNGVYATNVEHKMGLKASNT</sequence>
<organism evidence="2 3">
    <name type="scientific">Streptomyces hazeniae</name>
    <dbReference type="NCBI Taxonomy" id="3075538"/>
    <lineage>
        <taxon>Bacteria</taxon>
        <taxon>Bacillati</taxon>
        <taxon>Actinomycetota</taxon>
        <taxon>Actinomycetes</taxon>
        <taxon>Kitasatosporales</taxon>
        <taxon>Streptomycetaceae</taxon>
        <taxon>Streptomyces</taxon>
    </lineage>
</organism>
<dbReference type="InterPro" id="IPR009100">
    <property type="entry name" value="AcylCoA_DH/oxidase_NM_dom_sf"/>
</dbReference>
<reference evidence="3" key="1">
    <citation type="submission" date="2023-07" db="EMBL/GenBank/DDBJ databases">
        <title>30 novel species of actinomycetes from the DSMZ collection.</title>
        <authorList>
            <person name="Nouioui I."/>
        </authorList>
    </citation>
    <scope>NUCLEOTIDE SEQUENCE [LARGE SCALE GENOMIC DNA]</scope>
    <source>
        <strain evidence="3">DSM 42041</strain>
    </source>
</reference>
<dbReference type="RefSeq" id="WP_311676351.1">
    <property type="nucleotide sequence ID" value="NZ_JAVREQ010000158.1"/>
</dbReference>
<dbReference type="SUPFAM" id="SSF56645">
    <property type="entry name" value="Acyl-CoA dehydrogenase NM domain-like"/>
    <property type="match status" value="1"/>
</dbReference>
<dbReference type="InterPro" id="IPR006091">
    <property type="entry name" value="Acyl-CoA_Oxase/DH_mid-dom"/>
</dbReference>
<dbReference type="EMBL" id="JAVREQ010000158">
    <property type="protein sequence ID" value="MDT0382808.1"/>
    <property type="molecule type" value="Genomic_DNA"/>
</dbReference>
<dbReference type="PANTHER" id="PTHR42803">
    <property type="entry name" value="ACYL-COA DEHYDROGENASE"/>
    <property type="match status" value="1"/>
</dbReference>
<dbReference type="Pfam" id="PF02770">
    <property type="entry name" value="Acyl-CoA_dh_M"/>
    <property type="match status" value="1"/>
</dbReference>
<name>A0ABU2P2Z0_9ACTN</name>
<feature type="domain" description="Acyl-CoA oxidase/dehydrogenase middle" evidence="1">
    <location>
        <begin position="52"/>
        <end position="151"/>
    </location>
</feature>
<evidence type="ECO:0000313" key="3">
    <source>
        <dbReference type="Proteomes" id="UP001183414"/>
    </source>
</evidence>
<proteinExistence type="predicted"/>
<dbReference type="Proteomes" id="UP001183414">
    <property type="component" value="Unassembled WGS sequence"/>
</dbReference>
<protein>
    <submittedName>
        <fullName evidence="2">Acyl-CoA dehydrogenase family protein</fullName>
    </submittedName>
</protein>